<gene>
    <name evidence="14" type="ORF">HMN09_01313400</name>
</gene>
<evidence type="ECO:0000256" key="11">
    <source>
        <dbReference type="SAM" id="MobiDB-lite"/>
    </source>
</evidence>
<proteinExistence type="inferred from homology"/>
<dbReference type="Proteomes" id="UP000613580">
    <property type="component" value="Unassembled WGS sequence"/>
</dbReference>
<dbReference type="PANTHER" id="PTHR48249:SF3">
    <property type="entry name" value="MEDIATOR OF RNA POLYMERASE II TRANSCRIPTION SUBUNIT 13"/>
    <property type="match status" value="1"/>
</dbReference>
<feature type="compositionally biased region" description="Acidic residues" evidence="11">
    <location>
        <begin position="858"/>
        <end position="874"/>
    </location>
</feature>
<keyword evidence="4 10" id="KW-0678">Repressor</keyword>
<comment type="subunit">
    <text evidence="10">Component of the SRB8-11 complex, which itself associates with the Mediator complex.</text>
</comment>
<dbReference type="GO" id="GO:0003713">
    <property type="term" value="F:transcription coactivator activity"/>
    <property type="evidence" value="ECO:0007669"/>
    <property type="project" value="TreeGrafter"/>
</dbReference>
<keyword evidence="6 10" id="KW-0010">Activator</keyword>
<feature type="compositionally biased region" description="Basic and acidic residues" evidence="11">
    <location>
        <begin position="435"/>
        <end position="455"/>
    </location>
</feature>
<organism evidence="14 15">
    <name type="scientific">Mycena chlorophos</name>
    <name type="common">Agaric fungus</name>
    <name type="synonym">Agaricus chlorophos</name>
    <dbReference type="NCBI Taxonomy" id="658473"/>
    <lineage>
        <taxon>Eukaryota</taxon>
        <taxon>Fungi</taxon>
        <taxon>Dikarya</taxon>
        <taxon>Basidiomycota</taxon>
        <taxon>Agaricomycotina</taxon>
        <taxon>Agaricomycetes</taxon>
        <taxon>Agaricomycetidae</taxon>
        <taxon>Agaricales</taxon>
        <taxon>Marasmiineae</taxon>
        <taxon>Mycenaceae</taxon>
        <taxon>Mycena</taxon>
    </lineage>
</organism>
<dbReference type="InterPro" id="IPR021643">
    <property type="entry name" value="Mediator_Med13_N"/>
</dbReference>
<evidence type="ECO:0000256" key="9">
    <source>
        <dbReference type="ARBA" id="ARBA00032008"/>
    </source>
</evidence>
<dbReference type="PANTHER" id="PTHR48249">
    <property type="entry name" value="MEDIATOR OF RNA POLYMERASE II TRANSCRIPTION SUBUNIT 13"/>
    <property type="match status" value="1"/>
</dbReference>
<evidence type="ECO:0000256" key="5">
    <source>
        <dbReference type="ARBA" id="ARBA00023015"/>
    </source>
</evidence>
<evidence type="ECO:0000256" key="1">
    <source>
        <dbReference type="ARBA" id="ARBA00004123"/>
    </source>
</evidence>
<feature type="compositionally biased region" description="Low complexity" evidence="11">
    <location>
        <begin position="497"/>
        <end position="514"/>
    </location>
</feature>
<accession>A0A8H6S007</accession>
<evidence type="ECO:0000259" key="12">
    <source>
        <dbReference type="Pfam" id="PF06333"/>
    </source>
</evidence>
<evidence type="ECO:0000256" key="6">
    <source>
        <dbReference type="ARBA" id="ARBA00023159"/>
    </source>
</evidence>
<dbReference type="Pfam" id="PF06333">
    <property type="entry name" value="Med13_C"/>
    <property type="match status" value="1"/>
</dbReference>
<evidence type="ECO:0000259" key="13">
    <source>
        <dbReference type="Pfam" id="PF11597"/>
    </source>
</evidence>
<evidence type="ECO:0000256" key="2">
    <source>
        <dbReference type="ARBA" id="ARBA00009354"/>
    </source>
</evidence>
<evidence type="ECO:0000256" key="7">
    <source>
        <dbReference type="ARBA" id="ARBA00023163"/>
    </source>
</evidence>
<comment type="subcellular location">
    <subcellularLocation>
        <location evidence="1 10">Nucleus</location>
    </subcellularLocation>
</comment>
<feature type="region of interest" description="Disordered" evidence="11">
    <location>
        <begin position="1416"/>
        <end position="1442"/>
    </location>
</feature>
<comment type="similarity">
    <text evidence="2 10">Belongs to the Mediator complex subunit 13 family.</text>
</comment>
<dbReference type="GO" id="GO:0016592">
    <property type="term" value="C:mediator complex"/>
    <property type="evidence" value="ECO:0007669"/>
    <property type="project" value="InterPro"/>
</dbReference>
<dbReference type="Pfam" id="PF11597">
    <property type="entry name" value="Med13_N"/>
    <property type="match status" value="1"/>
</dbReference>
<evidence type="ECO:0000256" key="10">
    <source>
        <dbReference type="RuleBase" id="RU364134"/>
    </source>
</evidence>
<sequence length="1624" mass="172838">MANRPPTASDRLLASAIPLPPDALISCHTFSPVAGPSSQAYSRAYADQLEVARREILARNESRNASLTRSLLPSVHIGSSDSCLYVFAIGKQGQPSAELAELVCDGLAVTSQVSFAPADLYPCSVACSGATVPCPTCMDPDAPRQPLPRLQLRTVYSHFLEAVRTRLIQDLSEASNSKQPHRARQVKRFKGGFVLGPLPSSTEWSKGWDNQAASRPLVFCQLQIHLVTQPHPQLIVHPQMHTTPFVGLPHGPGRPLPEGAPITLLPHGTPAFYLASYSGPTSALRRQFNDSLKGLGVCGWDAAQGDHETTFVIAWINVENKQGEEKGVTVIYPLSLCLGFTPAAPSATAGRREPLSYIPDLPPQLQPSPQLTSAIPQSAVLAPPVPSHLQFSLRPASCPPAPSALAMRSFRTLTVSRSRNLRQIASHVNGFVDSVAKERERERERMRRERERDGGSPHLARTSIAGVAATTPAATPASAPPQTPAAVHASMLPPTPVSQSSVAPSSVSNPAPSTFYPSPPQADQLFGPTDESRTSPVVPDPTPIPAPVVNTQPPLDSYTQSYMDIDMAMTSFGSMNDMIDLDMDFGMGSTTGAARGVQQQRGAVPTTMDFETEFTEDDFSFFDAPAMAAQPVPMAPPPSMPFTHGGSMFNGMLGMSPPNLLFGESPSAALDWNQFTPGPDMQQASISGIPSVPELLPPTPGETPTTHSISISAPVTPSVFLADGDDHSALGGHGPAGLLGTFDAIRFAETHRLADGKYAIGKFSLPSPPPESDDDETVVGLGSAFRLAGGGGGGWADKYASRTDPRVSVFKKLIGVKRKLGLHHGIHGRSKSSPGWQREVEDWEMRTPDAEELANTSEFDESDEEEPEMEEETPLESRPSTPPPAYLPLGPTLLHTHFLHAHLLSVSNPLRPPGSAVAPSSMAPFSAASASVPTPVSPAALLGVASEKSKSLEAVAFAVGREVVENSVWGEAWRATLLGTAATSKPSLDAVWPADVKAVAQLLQLVPDVQGPLDLDALFQLAPIPAAKKVLTLDAPNITIGKAEAVVQLAPSSLRFWDKLGLTPKGGRKNATVFVLFEDDGETRVQLAEAWLAKVSTLYKTRNLGTLTPGKHDACAEDGLLAMRFDSTFRRNMALFVSALSPTSTLVFYICTPLATMSLASPLLRQVFSSVKKALQALDGPHKPLFEFIPEAAIMGLTNQNPALQVLDMESVCLSTYDRILSPVDRISARPLFPDGEPVRAYFQDFAYALARPSHPTAQFMDQVKPPLDVFDAGMFLHVGYGFSECGKWILCAVVDQRGEAHDLAVWLTQTQAPEVDENDPSEGGGGEAQLTNEEYAVRKIWDFAYGFAQKANLAWRIVIAKLGSMSVADLEAWNSFLPKTVQKCSIPNVQVALLSVEPDAPWSFVSPATKSSVAVSTASKTNARATSRTPSGPPASTHQAKTQTLLVDVSSTTYAIFPRRHLPLPVPLLPTVDLGLVYSYVPEASGGSAGAIEDGGSIVGSPASPAIHVTTLQTAAPHPLPIQPLSTTLIVRVPAASIASTPSMLHIALLDALPRSRVSSTGVEELHRDITLSFHELTVLAAARWRLSASAGVDPLLPFHLAAVDAMKGALGRAASEGGGASG</sequence>
<keyword evidence="15" id="KW-1185">Reference proteome</keyword>
<keyword evidence="7 10" id="KW-0804">Transcription</keyword>
<comment type="function">
    <text evidence="10">Component of the SRB8-11 complex. The SRB8-11 complex is a regulatory module of the Mediator complex which is itself involved in regulation of basal and activated RNA polymerase II-dependent transcription. The SRB8-11 complex may be involved in the transcriptional repression of a subset of genes regulated by Mediator. It may inhibit the association of the Mediator complex with RNA polymerase II to form the holoenzyme complex.</text>
</comment>
<keyword evidence="8 10" id="KW-0539">Nucleus</keyword>
<protein>
    <recommendedName>
        <fullName evidence="3 10">Mediator of RNA polymerase II transcription subunit 13</fullName>
    </recommendedName>
    <alternativeName>
        <fullName evidence="9 10">Mediator complex subunit 13</fullName>
    </alternativeName>
</protein>
<dbReference type="OrthoDB" id="103819at2759"/>
<evidence type="ECO:0000256" key="4">
    <source>
        <dbReference type="ARBA" id="ARBA00022491"/>
    </source>
</evidence>
<feature type="domain" description="Mediator complex subunit Med13 C-terminal" evidence="12">
    <location>
        <begin position="1247"/>
        <end position="1605"/>
    </location>
</feature>
<feature type="region of interest" description="Disordered" evidence="11">
    <location>
        <begin position="435"/>
        <end position="555"/>
    </location>
</feature>
<name>A0A8H6S007_MYCCL</name>
<comment type="caution">
    <text evidence="14">The sequence shown here is derived from an EMBL/GenBank/DDBJ whole genome shotgun (WGS) entry which is preliminary data.</text>
</comment>
<evidence type="ECO:0000256" key="3">
    <source>
        <dbReference type="ARBA" id="ARBA00019618"/>
    </source>
</evidence>
<evidence type="ECO:0000313" key="14">
    <source>
        <dbReference type="EMBL" id="KAF7290083.1"/>
    </source>
</evidence>
<reference evidence="14" key="1">
    <citation type="submission" date="2020-05" db="EMBL/GenBank/DDBJ databases">
        <title>Mycena genomes resolve the evolution of fungal bioluminescence.</title>
        <authorList>
            <person name="Tsai I.J."/>
        </authorList>
    </citation>
    <scope>NUCLEOTIDE SEQUENCE</scope>
    <source>
        <strain evidence="14">110903Hualien_Pintung</strain>
    </source>
</reference>
<dbReference type="GO" id="GO:0045944">
    <property type="term" value="P:positive regulation of transcription by RNA polymerase II"/>
    <property type="evidence" value="ECO:0007669"/>
    <property type="project" value="TreeGrafter"/>
</dbReference>
<evidence type="ECO:0000256" key="8">
    <source>
        <dbReference type="ARBA" id="ARBA00023242"/>
    </source>
</evidence>
<keyword evidence="5 10" id="KW-0805">Transcription regulation</keyword>
<feature type="compositionally biased region" description="Polar residues" evidence="11">
    <location>
        <begin position="1423"/>
        <end position="1442"/>
    </location>
</feature>
<dbReference type="InterPro" id="IPR009401">
    <property type="entry name" value="Med13_C"/>
</dbReference>
<feature type="compositionally biased region" description="Low complexity" evidence="11">
    <location>
        <begin position="468"/>
        <end position="477"/>
    </location>
</feature>
<feature type="domain" description="Mediator complex subunit Med13 N-terminal" evidence="13">
    <location>
        <begin position="12"/>
        <end position="338"/>
    </location>
</feature>
<feature type="region of interest" description="Disordered" evidence="11">
    <location>
        <begin position="847"/>
        <end position="889"/>
    </location>
</feature>
<evidence type="ECO:0000313" key="15">
    <source>
        <dbReference type="Proteomes" id="UP000613580"/>
    </source>
</evidence>
<dbReference type="EMBL" id="JACAZE010000027">
    <property type="protein sequence ID" value="KAF7290083.1"/>
    <property type="molecule type" value="Genomic_DNA"/>
</dbReference>
<dbReference type="InterPro" id="IPR051139">
    <property type="entry name" value="Mediator_complx_sub13"/>
</dbReference>